<dbReference type="RefSeq" id="WP_143016127.1">
    <property type="nucleotide sequence ID" value="NZ_BKAE01000007.1"/>
</dbReference>
<evidence type="ECO:0000256" key="2">
    <source>
        <dbReference type="ARBA" id="ARBA00023125"/>
    </source>
</evidence>
<name>A0A1G9ZDY5_9ACTN</name>
<sequence length="209" mass="22044">MSSVPVALAVVSDSVVVAEGFVSVLAFGAADLDFDLQLVPPEMSDAADVVLYDVTGLHDGHELVLRRLVKADGAVVVAIGAASREDLTARALELGAVGFLPMTAEAEEIIEGIRKAAAGVLGDDGRHTLDAIDQGQPAGLTERETDVLRLITLGLNNTEIAGDLFVSINTVKTYIRSLYRKIGATSRAHAVSWAMQRGFARRADTEFGA</sequence>
<dbReference type="STRING" id="1005944.SAMN05192576_1700"/>
<evidence type="ECO:0000256" key="1">
    <source>
        <dbReference type="ARBA" id="ARBA00023015"/>
    </source>
</evidence>
<accession>A0A1G9ZDY5</accession>
<gene>
    <name evidence="5" type="ORF">SAMN05192576_1700</name>
</gene>
<dbReference type="EMBL" id="FNIC01000002">
    <property type="protein sequence ID" value="SDN19434.1"/>
    <property type="molecule type" value="Genomic_DNA"/>
</dbReference>
<dbReference type="Gene3D" id="1.10.10.10">
    <property type="entry name" value="Winged helix-like DNA-binding domain superfamily/Winged helix DNA-binding domain"/>
    <property type="match status" value="1"/>
</dbReference>
<dbReference type="PANTHER" id="PTHR44688:SF16">
    <property type="entry name" value="DNA-BINDING TRANSCRIPTIONAL ACTIVATOR DEVR_DOSR"/>
    <property type="match status" value="1"/>
</dbReference>
<dbReference type="InterPro" id="IPR000792">
    <property type="entry name" value="Tscrpt_reg_LuxR_C"/>
</dbReference>
<dbReference type="GO" id="GO:0006355">
    <property type="term" value="P:regulation of DNA-templated transcription"/>
    <property type="evidence" value="ECO:0007669"/>
    <property type="project" value="InterPro"/>
</dbReference>
<evidence type="ECO:0000259" key="4">
    <source>
        <dbReference type="PROSITE" id="PS50043"/>
    </source>
</evidence>
<dbReference type="PROSITE" id="PS00622">
    <property type="entry name" value="HTH_LUXR_1"/>
    <property type="match status" value="1"/>
</dbReference>
<dbReference type="PANTHER" id="PTHR44688">
    <property type="entry name" value="DNA-BINDING TRANSCRIPTIONAL ACTIVATOR DEVR_DOSR"/>
    <property type="match status" value="1"/>
</dbReference>
<dbReference type="SMART" id="SM00421">
    <property type="entry name" value="HTH_LUXR"/>
    <property type="match status" value="1"/>
</dbReference>
<feature type="domain" description="HTH luxR-type" evidence="4">
    <location>
        <begin position="133"/>
        <end position="198"/>
    </location>
</feature>
<dbReference type="Pfam" id="PF00196">
    <property type="entry name" value="GerE"/>
    <property type="match status" value="1"/>
</dbReference>
<dbReference type="OrthoDB" id="9816529at2"/>
<keyword evidence="1" id="KW-0805">Transcription regulation</keyword>
<protein>
    <submittedName>
        <fullName evidence="5">DNA-binding response regulator, NarL/FixJ family, contains REC and HTH domains</fullName>
    </submittedName>
</protein>
<dbReference type="GO" id="GO:0003677">
    <property type="term" value="F:DNA binding"/>
    <property type="evidence" value="ECO:0007669"/>
    <property type="project" value="UniProtKB-KW"/>
</dbReference>
<keyword evidence="2 5" id="KW-0238">DNA-binding</keyword>
<dbReference type="SUPFAM" id="SSF46894">
    <property type="entry name" value="C-terminal effector domain of the bipartite response regulators"/>
    <property type="match status" value="1"/>
</dbReference>
<evidence type="ECO:0000313" key="6">
    <source>
        <dbReference type="Proteomes" id="UP000199004"/>
    </source>
</evidence>
<dbReference type="InterPro" id="IPR011006">
    <property type="entry name" value="CheY-like_superfamily"/>
</dbReference>
<dbReference type="InterPro" id="IPR016032">
    <property type="entry name" value="Sig_transdc_resp-reg_C-effctor"/>
</dbReference>
<dbReference type="InterPro" id="IPR036388">
    <property type="entry name" value="WH-like_DNA-bd_sf"/>
</dbReference>
<keyword evidence="6" id="KW-1185">Reference proteome</keyword>
<dbReference type="PROSITE" id="PS50043">
    <property type="entry name" value="HTH_LUXR_2"/>
    <property type="match status" value="1"/>
</dbReference>
<proteinExistence type="predicted"/>
<evidence type="ECO:0000256" key="3">
    <source>
        <dbReference type="ARBA" id="ARBA00023163"/>
    </source>
</evidence>
<keyword evidence="3" id="KW-0804">Transcription</keyword>
<dbReference type="CDD" id="cd06170">
    <property type="entry name" value="LuxR_C_like"/>
    <property type="match status" value="1"/>
</dbReference>
<evidence type="ECO:0000313" key="5">
    <source>
        <dbReference type="EMBL" id="SDN19434.1"/>
    </source>
</evidence>
<dbReference type="SUPFAM" id="SSF52172">
    <property type="entry name" value="CheY-like"/>
    <property type="match status" value="1"/>
</dbReference>
<dbReference type="Proteomes" id="UP000199004">
    <property type="component" value="Unassembled WGS sequence"/>
</dbReference>
<dbReference type="PRINTS" id="PR00038">
    <property type="entry name" value="HTHLUXR"/>
</dbReference>
<dbReference type="Gene3D" id="3.40.50.2300">
    <property type="match status" value="1"/>
</dbReference>
<reference evidence="5 6" key="1">
    <citation type="submission" date="2016-10" db="EMBL/GenBank/DDBJ databases">
        <authorList>
            <person name="de Groot N.N."/>
        </authorList>
    </citation>
    <scope>NUCLEOTIDE SEQUENCE [LARGE SCALE GENOMIC DNA]</scope>
    <source>
        <strain evidence="5 6">CGMCC 1.11147</strain>
    </source>
</reference>
<organism evidence="5 6">
    <name type="scientific">Nocardioides szechwanensis</name>
    <dbReference type="NCBI Taxonomy" id="1005944"/>
    <lineage>
        <taxon>Bacteria</taxon>
        <taxon>Bacillati</taxon>
        <taxon>Actinomycetota</taxon>
        <taxon>Actinomycetes</taxon>
        <taxon>Propionibacteriales</taxon>
        <taxon>Nocardioidaceae</taxon>
        <taxon>Nocardioides</taxon>
    </lineage>
</organism>
<dbReference type="AlphaFoldDB" id="A0A1G9ZDY5"/>